<name>A0A0E3V9D9_9BACT</name>
<keyword evidence="1" id="KW-1133">Transmembrane helix</keyword>
<keyword evidence="1" id="KW-0472">Membrane</keyword>
<accession>A0A0E3V9D9</accession>
<dbReference type="KEGG" id="srd:SD10_21340"/>
<proteinExistence type="predicted"/>
<sequence>MQARIKDYPIKDILFVYFIIAYSTVPFFRNNFGQALLLICIFYSHKEILRVLRIEGLYALLLVFVLEFYHFVYFPDYDTGVFRQVVTSFLISLCVVYYLRLNFFDIYIKIMYITAIVSFFFFFSLLVSPSFVHSIDDSIPNIFRVGAKHAQYYGVDLVRVNPIIYNFDYNFYSIRNNGPFWEPTVFASLLLIAQIFNFIIYKKLFNKNGIIFTITILTTLSTTVFVTYFFFLASTILINPKIKFILKIILLAGTAIISAYLYYEMPFLQEKITKQITEVDENIELTGDSRIAGATLDLFEISQDNLYILFGKGSDRDSRIAGKDKTVQRNCGLTGLLIEWGIFFFLIYIALIYYSFYQISRVFGTNTLFALPFTICILIVSFSEVFFELSLFHAFMFFGLALKHHNKQNYNHVRIMQKANQDNHHVMMA</sequence>
<feature type="transmembrane region" description="Helical" evidence="1">
    <location>
        <begin position="333"/>
        <end position="357"/>
    </location>
</feature>
<dbReference type="OrthoDB" id="834927at2"/>
<dbReference type="STRING" id="1379870.SD10_21340"/>
<keyword evidence="1" id="KW-0812">Transmembrane</keyword>
<dbReference type="AlphaFoldDB" id="A0A0E3V9D9"/>
<organism evidence="2 3">
    <name type="scientific">Spirosoma radiotolerans</name>
    <dbReference type="NCBI Taxonomy" id="1379870"/>
    <lineage>
        <taxon>Bacteria</taxon>
        <taxon>Pseudomonadati</taxon>
        <taxon>Bacteroidota</taxon>
        <taxon>Cytophagia</taxon>
        <taxon>Cytophagales</taxon>
        <taxon>Cytophagaceae</taxon>
        <taxon>Spirosoma</taxon>
    </lineage>
</organism>
<dbReference type="Proteomes" id="UP000033054">
    <property type="component" value="Chromosome"/>
</dbReference>
<evidence type="ECO:0000313" key="3">
    <source>
        <dbReference type="Proteomes" id="UP000033054"/>
    </source>
</evidence>
<evidence type="ECO:0000313" key="2">
    <source>
        <dbReference type="EMBL" id="AKD57056.1"/>
    </source>
</evidence>
<keyword evidence="3" id="KW-1185">Reference proteome</keyword>
<dbReference type="HOGENOM" id="CLU_639207_0_0_10"/>
<feature type="transmembrane region" description="Helical" evidence="1">
    <location>
        <begin position="56"/>
        <end position="75"/>
    </location>
</feature>
<feature type="transmembrane region" description="Helical" evidence="1">
    <location>
        <begin position="369"/>
        <end position="402"/>
    </location>
</feature>
<feature type="transmembrane region" description="Helical" evidence="1">
    <location>
        <begin position="244"/>
        <end position="263"/>
    </location>
</feature>
<gene>
    <name evidence="2" type="ORF">SD10_21340</name>
</gene>
<feature type="transmembrane region" description="Helical" evidence="1">
    <location>
        <begin position="212"/>
        <end position="238"/>
    </location>
</feature>
<feature type="transmembrane region" description="Helical" evidence="1">
    <location>
        <begin position="14"/>
        <end position="44"/>
    </location>
</feature>
<dbReference type="PATRIC" id="fig|1379870.5.peg.4605"/>
<feature type="transmembrane region" description="Helical" evidence="1">
    <location>
        <begin position="180"/>
        <end position="200"/>
    </location>
</feature>
<protein>
    <submittedName>
        <fullName evidence="2">Uncharacterized protein</fullName>
    </submittedName>
</protein>
<reference evidence="2 3" key="1">
    <citation type="journal article" date="2014" name="Curr. Microbiol.">
        <title>Spirosoma radiotolerans sp. nov., a gamma-radiation-resistant bacterium isolated from gamma ray-irradiated soil.</title>
        <authorList>
            <person name="Lee J.J."/>
            <person name="Srinivasan S."/>
            <person name="Lim S."/>
            <person name="Joe M."/>
            <person name="Im S."/>
            <person name="Bae S.I."/>
            <person name="Park K.R."/>
            <person name="Han J.H."/>
            <person name="Park S.H."/>
            <person name="Joo B.M."/>
            <person name="Park S.J."/>
            <person name="Kim M.K."/>
        </authorList>
    </citation>
    <scope>NUCLEOTIDE SEQUENCE [LARGE SCALE GENOMIC DNA]</scope>
    <source>
        <strain evidence="2 3">DG5A</strain>
    </source>
</reference>
<feature type="transmembrane region" description="Helical" evidence="1">
    <location>
        <begin position="106"/>
        <end position="127"/>
    </location>
</feature>
<dbReference type="EMBL" id="CP010429">
    <property type="protein sequence ID" value="AKD57056.1"/>
    <property type="molecule type" value="Genomic_DNA"/>
</dbReference>
<evidence type="ECO:0000256" key="1">
    <source>
        <dbReference type="SAM" id="Phobius"/>
    </source>
</evidence>
<dbReference type="RefSeq" id="WP_046576588.1">
    <property type="nucleotide sequence ID" value="NZ_CP010429.1"/>
</dbReference>
<feature type="transmembrane region" description="Helical" evidence="1">
    <location>
        <begin position="81"/>
        <end position="99"/>
    </location>
</feature>